<dbReference type="EMBL" id="JADNRY010000187">
    <property type="protein sequence ID" value="KAF9061931.1"/>
    <property type="molecule type" value="Genomic_DNA"/>
</dbReference>
<evidence type="ECO:0000256" key="1">
    <source>
        <dbReference type="SAM" id="Phobius"/>
    </source>
</evidence>
<evidence type="ECO:0000313" key="2">
    <source>
        <dbReference type="EMBL" id="KAF9061931.1"/>
    </source>
</evidence>
<evidence type="ECO:0000313" key="3">
    <source>
        <dbReference type="Proteomes" id="UP000772434"/>
    </source>
</evidence>
<dbReference type="Proteomes" id="UP000772434">
    <property type="component" value="Unassembled WGS sequence"/>
</dbReference>
<organism evidence="2 3">
    <name type="scientific">Rhodocollybia butyracea</name>
    <dbReference type="NCBI Taxonomy" id="206335"/>
    <lineage>
        <taxon>Eukaryota</taxon>
        <taxon>Fungi</taxon>
        <taxon>Dikarya</taxon>
        <taxon>Basidiomycota</taxon>
        <taxon>Agaricomycotina</taxon>
        <taxon>Agaricomycetes</taxon>
        <taxon>Agaricomycetidae</taxon>
        <taxon>Agaricales</taxon>
        <taxon>Marasmiineae</taxon>
        <taxon>Omphalotaceae</taxon>
        <taxon>Rhodocollybia</taxon>
    </lineage>
</organism>
<keyword evidence="1" id="KW-0472">Membrane</keyword>
<sequence length="125" mass="13889">MSKYDHLQTNVQKYALDFNGIKVGLHNDDIVAGEILTLVFCSFIGVIFGVEFLILVLWPSRTTFPRWYNYTRTISSVVSTGGLLAAALVSSVVVARNSASITGASEELQQQYTDIFFRPPLSAYF</sequence>
<dbReference type="OrthoDB" id="3596006at2759"/>
<protein>
    <submittedName>
        <fullName evidence="2">Uncharacterized protein</fullName>
    </submittedName>
</protein>
<keyword evidence="1" id="KW-1133">Transmembrane helix</keyword>
<keyword evidence="3" id="KW-1185">Reference proteome</keyword>
<proteinExistence type="predicted"/>
<gene>
    <name evidence="2" type="ORF">BDP27DRAFT_312832</name>
</gene>
<dbReference type="AlphaFoldDB" id="A0A9P5PEM5"/>
<name>A0A9P5PEM5_9AGAR</name>
<reference evidence="2" key="1">
    <citation type="submission" date="2020-11" db="EMBL/GenBank/DDBJ databases">
        <authorList>
            <consortium name="DOE Joint Genome Institute"/>
            <person name="Ahrendt S."/>
            <person name="Riley R."/>
            <person name="Andreopoulos W."/>
            <person name="Labutti K."/>
            <person name="Pangilinan J."/>
            <person name="Ruiz-Duenas F.J."/>
            <person name="Barrasa J.M."/>
            <person name="Sanchez-Garcia M."/>
            <person name="Camarero S."/>
            <person name="Miyauchi S."/>
            <person name="Serrano A."/>
            <person name="Linde D."/>
            <person name="Babiker R."/>
            <person name="Drula E."/>
            <person name="Ayuso-Fernandez I."/>
            <person name="Pacheco R."/>
            <person name="Padilla G."/>
            <person name="Ferreira P."/>
            <person name="Barriuso J."/>
            <person name="Kellner H."/>
            <person name="Castanera R."/>
            <person name="Alfaro M."/>
            <person name="Ramirez L."/>
            <person name="Pisabarro A.G."/>
            <person name="Kuo A."/>
            <person name="Tritt A."/>
            <person name="Lipzen A."/>
            <person name="He G."/>
            <person name="Yan M."/>
            <person name="Ng V."/>
            <person name="Cullen D."/>
            <person name="Martin F."/>
            <person name="Rosso M.-N."/>
            <person name="Henrissat B."/>
            <person name="Hibbett D."/>
            <person name="Martinez A.T."/>
            <person name="Grigoriev I.V."/>
        </authorList>
    </citation>
    <scope>NUCLEOTIDE SEQUENCE</scope>
    <source>
        <strain evidence="2">AH 40177</strain>
    </source>
</reference>
<comment type="caution">
    <text evidence="2">The sequence shown here is derived from an EMBL/GenBank/DDBJ whole genome shotgun (WGS) entry which is preliminary data.</text>
</comment>
<accession>A0A9P5PEM5</accession>
<feature type="transmembrane region" description="Helical" evidence="1">
    <location>
        <begin position="70"/>
        <end position="95"/>
    </location>
</feature>
<keyword evidence="1" id="KW-0812">Transmembrane</keyword>
<feature type="transmembrane region" description="Helical" evidence="1">
    <location>
        <begin position="35"/>
        <end position="58"/>
    </location>
</feature>